<keyword evidence="7" id="KW-1185">Reference proteome</keyword>
<dbReference type="GO" id="GO:0016020">
    <property type="term" value="C:membrane"/>
    <property type="evidence" value="ECO:0007669"/>
    <property type="project" value="UniProtKB-SubCell"/>
</dbReference>
<feature type="transmembrane region" description="Helical" evidence="5">
    <location>
        <begin position="100"/>
        <end position="122"/>
    </location>
</feature>
<evidence type="ECO:0000313" key="6">
    <source>
        <dbReference type="EMBL" id="CAI5731489.1"/>
    </source>
</evidence>
<dbReference type="Pfam" id="PF06423">
    <property type="entry name" value="GWT1"/>
    <property type="match status" value="1"/>
</dbReference>
<dbReference type="PANTHER" id="PTHR20661">
    <property type="entry name" value="PHOSPHATIDYLINOSITOL-GLYCAN BIOSYNTHESIS CLASS W PROTEIN"/>
    <property type="match status" value="1"/>
</dbReference>
<proteinExistence type="predicted"/>
<comment type="caution">
    <text evidence="6">The sequence shown here is derived from an EMBL/GenBank/DDBJ whole genome shotgun (WGS) entry which is preliminary data.</text>
</comment>
<evidence type="ECO:0000256" key="5">
    <source>
        <dbReference type="SAM" id="Phobius"/>
    </source>
</evidence>
<dbReference type="Proteomes" id="UP001162029">
    <property type="component" value="Unassembled WGS sequence"/>
</dbReference>
<dbReference type="AlphaFoldDB" id="A0AAV0U404"/>
<dbReference type="GO" id="GO:0032216">
    <property type="term" value="F:glucosaminyl-phosphatidylinositol O-acyltransferase activity"/>
    <property type="evidence" value="ECO:0007669"/>
    <property type="project" value="TreeGrafter"/>
</dbReference>
<comment type="subcellular location">
    <subcellularLocation>
        <location evidence="1">Membrane</location>
        <topology evidence="1">Multi-pass membrane protein</topology>
    </subcellularLocation>
</comment>
<reference evidence="6" key="1">
    <citation type="submission" date="2022-12" db="EMBL/GenBank/DDBJ databases">
        <authorList>
            <person name="Webb A."/>
        </authorList>
    </citation>
    <scope>NUCLEOTIDE SEQUENCE</scope>
    <source>
        <strain evidence="6">Pd1</strain>
    </source>
</reference>
<evidence type="ECO:0000256" key="3">
    <source>
        <dbReference type="ARBA" id="ARBA00022989"/>
    </source>
</evidence>
<protein>
    <submittedName>
        <fullName evidence="6">Uncharacterized protein</fullName>
    </submittedName>
</protein>
<gene>
    <name evidence="6" type="ORF">PDE001_LOCUS4822</name>
</gene>
<feature type="transmembrane region" description="Helical" evidence="5">
    <location>
        <begin position="77"/>
        <end position="94"/>
    </location>
</feature>
<dbReference type="PANTHER" id="PTHR20661:SF0">
    <property type="entry name" value="PHOSPHATIDYLINOSITOL-GLYCAN BIOSYNTHESIS CLASS W PROTEIN"/>
    <property type="match status" value="1"/>
</dbReference>
<dbReference type="GO" id="GO:0006506">
    <property type="term" value="P:GPI anchor biosynthetic process"/>
    <property type="evidence" value="ECO:0007669"/>
    <property type="project" value="InterPro"/>
</dbReference>
<sequence length="131" mass="14803">MRWLVAMLLAVTVMLWLATYLSVRLVARPSRRMLNLSYLLWVMAESVFLLAMYCVIQTVCMLPRVPLLFQGINQNQLFIFIVANLMTGVVNLSMHTIHATPAIACAVLLLYMLAVCVLASVLQQAHIRIKL</sequence>
<feature type="transmembrane region" description="Helical" evidence="5">
    <location>
        <begin position="37"/>
        <end position="56"/>
    </location>
</feature>
<keyword evidence="3 5" id="KW-1133">Transmembrane helix</keyword>
<dbReference type="GO" id="GO:0005783">
    <property type="term" value="C:endoplasmic reticulum"/>
    <property type="evidence" value="ECO:0007669"/>
    <property type="project" value="TreeGrafter"/>
</dbReference>
<keyword evidence="2 5" id="KW-0812">Transmembrane</keyword>
<organism evidence="6 7">
    <name type="scientific">Peronospora destructor</name>
    <dbReference type="NCBI Taxonomy" id="86335"/>
    <lineage>
        <taxon>Eukaryota</taxon>
        <taxon>Sar</taxon>
        <taxon>Stramenopiles</taxon>
        <taxon>Oomycota</taxon>
        <taxon>Peronosporomycetes</taxon>
        <taxon>Peronosporales</taxon>
        <taxon>Peronosporaceae</taxon>
        <taxon>Peronospora</taxon>
    </lineage>
</organism>
<evidence type="ECO:0000256" key="2">
    <source>
        <dbReference type="ARBA" id="ARBA00022692"/>
    </source>
</evidence>
<name>A0AAV0U404_9STRA</name>
<accession>A0AAV0U404</accession>
<evidence type="ECO:0000256" key="4">
    <source>
        <dbReference type="ARBA" id="ARBA00023136"/>
    </source>
</evidence>
<dbReference type="GO" id="GO:0072659">
    <property type="term" value="P:protein localization to plasma membrane"/>
    <property type="evidence" value="ECO:0007669"/>
    <property type="project" value="TreeGrafter"/>
</dbReference>
<keyword evidence="4 5" id="KW-0472">Membrane</keyword>
<evidence type="ECO:0000313" key="7">
    <source>
        <dbReference type="Proteomes" id="UP001162029"/>
    </source>
</evidence>
<evidence type="ECO:0000256" key="1">
    <source>
        <dbReference type="ARBA" id="ARBA00004141"/>
    </source>
</evidence>
<dbReference type="EMBL" id="CANTFM010000902">
    <property type="protein sequence ID" value="CAI5731489.1"/>
    <property type="molecule type" value="Genomic_DNA"/>
</dbReference>
<dbReference type="InterPro" id="IPR009447">
    <property type="entry name" value="PIGW/GWT1"/>
</dbReference>